<organism evidence="2 3">
    <name type="scientific">Candidatus Desantisbacteria bacterium CG23_combo_of_CG06-09_8_20_14_all_40_23</name>
    <dbReference type="NCBI Taxonomy" id="1974550"/>
    <lineage>
        <taxon>Bacteria</taxon>
        <taxon>Candidatus Desantisiibacteriota</taxon>
    </lineage>
</organism>
<keyword evidence="1" id="KW-0732">Signal</keyword>
<name>A0A2H0A6R8_9BACT</name>
<feature type="chain" id="PRO_5013856613" description="SbsA Ig-like domain-containing protein" evidence="1">
    <location>
        <begin position="24"/>
        <end position="740"/>
    </location>
</feature>
<dbReference type="InterPro" id="IPR008969">
    <property type="entry name" value="CarboxyPept-like_regulatory"/>
</dbReference>
<evidence type="ECO:0000256" key="1">
    <source>
        <dbReference type="SAM" id="SignalP"/>
    </source>
</evidence>
<sequence>MKKQGWLFFFLLTLCVAVSSSEAQNPEVISVGKIDATWKGILAIPVWAETNVFFVGTTPFILPEESNSFKLKVDWQGNNQTRLNEESSVIMKVEAEDPPYSGKWKMVLEKNEAVGCKKHSSFQKIILSDPIVQEKPEVRYKISLSSILSVGPRSGPKETYLTVKLSSISYDTYTTIPFIPLAILHDPNGDHSWSGIKASSCLLHLLSLQIGNRAMLIDNQKELLFQDSRGSLRVKPFNKENYLEISFFPSIDITSEQTSEDSCLIGPGLGDVYLLARNLPLKLSLVETFSAKAKISKLFFTIVSPEEAGLGPDKKFEILVIPAASLRFFEEGRPVFGTWQKYGITDSFREQLIKMNPGWDNVISPYEKDSLKYLGETFLNSKDKTPIRWNQEILLPLTINSGIDVLPSFVEKLQLSLPDNSIPMSIILNSKPYAKSTIPEDVVLSLEDNEQVGKFPDFFVFDAYLDKYFGTPLFITKDDKTASTDTRSLRVRSISSVPQEFWTGTYETPSISGQITTIEGKVCKGAIIYLKQKEVVVRKGQSSQDGFYKISVPFDEEPYSLLVQCEGCKDVTIPAVAFSSDKRDVVKNVSLPVARERMAEGGASEVVSDQRLIEKATDTTKPAVVIPEKATVTTKPMAVIPEKATITTKSVTVAFEQPVEDITGIIKNGSFSADTRCWNILKVGSGQIINVSVINNSDKYPHALDINRQGSGKQKGLLGLSQSLNLDVSTHTLITLSADV</sequence>
<comment type="caution">
    <text evidence="2">The sequence shown here is derived from an EMBL/GenBank/DDBJ whole genome shotgun (WGS) entry which is preliminary data.</text>
</comment>
<feature type="non-terminal residue" evidence="2">
    <location>
        <position position="740"/>
    </location>
</feature>
<evidence type="ECO:0000313" key="2">
    <source>
        <dbReference type="EMBL" id="PIP40138.1"/>
    </source>
</evidence>
<accession>A0A2H0A6R8</accession>
<dbReference type="Proteomes" id="UP000231067">
    <property type="component" value="Unassembled WGS sequence"/>
</dbReference>
<evidence type="ECO:0000313" key="3">
    <source>
        <dbReference type="Proteomes" id="UP000231067"/>
    </source>
</evidence>
<dbReference type="SUPFAM" id="SSF49464">
    <property type="entry name" value="Carboxypeptidase regulatory domain-like"/>
    <property type="match status" value="1"/>
</dbReference>
<gene>
    <name evidence="2" type="ORF">COX18_07755</name>
</gene>
<feature type="signal peptide" evidence="1">
    <location>
        <begin position="1"/>
        <end position="23"/>
    </location>
</feature>
<proteinExistence type="predicted"/>
<reference evidence="2 3" key="1">
    <citation type="submission" date="2017-09" db="EMBL/GenBank/DDBJ databases">
        <title>Depth-based differentiation of microbial function through sediment-hosted aquifers and enrichment of novel symbionts in the deep terrestrial subsurface.</title>
        <authorList>
            <person name="Probst A.J."/>
            <person name="Ladd B."/>
            <person name="Jarett J.K."/>
            <person name="Geller-Mcgrath D.E."/>
            <person name="Sieber C.M."/>
            <person name="Emerson J.B."/>
            <person name="Anantharaman K."/>
            <person name="Thomas B.C."/>
            <person name="Malmstrom R."/>
            <person name="Stieglmeier M."/>
            <person name="Klingl A."/>
            <person name="Woyke T."/>
            <person name="Ryan C.M."/>
            <person name="Banfield J.F."/>
        </authorList>
    </citation>
    <scope>NUCLEOTIDE SEQUENCE [LARGE SCALE GENOMIC DNA]</scope>
    <source>
        <strain evidence="2">CG23_combo_of_CG06-09_8_20_14_all_40_23</strain>
    </source>
</reference>
<evidence type="ECO:0008006" key="4">
    <source>
        <dbReference type="Google" id="ProtNLM"/>
    </source>
</evidence>
<dbReference type="EMBL" id="PCSH01000136">
    <property type="protein sequence ID" value="PIP40138.1"/>
    <property type="molecule type" value="Genomic_DNA"/>
</dbReference>
<protein>
    <recommendedName>
        <fullName evidence="4">SbsA Ig-like domain-containing protein</fullName>
    </recommendedName>
</protein>
<dbReference type="AlphaFoldDB" id="A0A2H0A6R8"/>